<evidence type="ECO:0000313" key="3">
    <source>
        <dbReference type="EMBL" id="GIM45636.1"/>
    </source>
</evidence>
<proteinExistence type="predicted"/>
<feature type="domain" description="SLH" evidence="2">
    <location>
        <begin position="159"/>
        <end position="218"/>
    </location>
</feature>
<dbReference type="Pfam" id="PF00395">
    <property type="entry name" value="SLH"/>
    <property type="match status" value="3"/>
</dbReference>
<dbReference type="RefSeq" id="WP_282198821.1">
    <property type="nucleotide sequence ID" value="NZ_BOQE01000001.1"/>
</dbReference>
<keyword evidence="1" id="KW-0732">Signal</keyword>
<dbReference type="PROSITE" id="PS51272">
    <property type="entry name" value="SLH"/>
    <property type="match status" value="3"/>
</dbReference>
<organism evidence="3 4">
    <name type="scientific">Collibacillus ludicampi</name>
    <dbReference type="NCBI Taxonomy" id="2771369"/>
    <lineage>
        <taxon>Bacteria</taxon>
        <taxon>Bacillati</taxon>
        <taxon>Bacillota</taxon>
        <taxon>Bacilli</taxon>
        <taxon>Bacillales</taxon>
        <taxon>Alicyclobacillaceae</taxon>
        <taxon>Collibacillus</taxon>
    </lineage>
</organism>
<protein>
    <recommendedName>
        <fullName evidence="2">SLH domain-containing protein</fullName>
    </recommendedName>
</protein>
<dbReference type="InterPro" id="IPR001119">
    <property type="entry name" value="SLH_dom"/>
</dbReference>
<dbReference type="AlphaFoldDB" id="A0AAV4LCW4"/>
<evidence type="ECO:0000313" key="4">
    <source>
        <dbReference type="Proteomes" id="UP001057291"/>
    </source>
</evidence>
<comment type="caution">
    <text evidence="3">The sequence shown here is derived from an EMBL/GenBank/DDBJ whole genome shotgun (WGS) entry which is preliminary data.</text>
</comment>
<reference evidence="3" key="1">
    <citation type="journal article" date="2023" name="Int. J. Syst. Evol. Microbiol.">
        <title>Collibacillus ludicampi gen. nov., sp. nov., a new soil bacterium of the family Alicyclobacillaceae.</title>
        <authorList>
            <person name="Jojima T."/>
            <person name="Ioku Y."/>
            <person name="Fukuta Y."/>
            <person name="Shirasaka N."/>
            <person name="Matsumura Y."/>
            <person name="Mori M."/>
        </authorList>
    </citation>
    <scope>NUCLEOTIDE SEQUENCE</scope>
    <source>
        <strain evidence="3">TP075</strain>
    </source>
</reference>
<name>A0AAV4LCW4_9BACL</name>
<dbReference type="PANTHER" id="PTHR43308">
    <property type="entry name" value="OUTER MEMBRANE PROTEIN ALPHA-RELATED"/>
    <property type="match status" value="1"/>
</dbReference>
<dbReference type="Proteomes" id="UP001057291">
    <property type="component" value="Unassembled WGS sequence"/>
</dbReference>
<dbReference type="InterPro" id="IPR051465">
    <property type="entry name" value="Cell_Envelope_Struct_Comp"/>
</dbReference>
<gene>
    <name evidence="3" type="ORF">DNHGIG_11850</name>
</gene>
<feature type="chain" id="PRO_5044011188" description="SLH domain-containing protein" evidence="1">
    <location>
        <begin position="26"/>
        <end position="590"/>
    </location>
</feature>
<feature type="signal peptide" evidence="1">
    <location>
        <begin position="1"/>
        <end position="25"/>
    </location>
</feature>
<feature type="domain" description="SLH" evidence="2">
    <location>
        <begin position="94"/>
        <end position="156"/>
    </location>
</feature>
<sequence>MNQFKKLLAVTVALTTAVSPAASFAATDKPASSSSFTDIDTASPWARDLIAEVKKLGLMSGDMKGTFRPKDTVTRQEVAAILVNLLHLQTPDVARSSFSDVSSANWGMKQIEAVAQAGLMAGYKGTFRPNDPITREEMAAILVHAAKGSADGKGDSLKLADRDDVSPWAKGYVQAAMEIGLMSGDGSHFYPQKSAQRQEVAAMLLNFMKVTQGVGQGDAARVSAALTAVNQADEGSMQSALENHAADLTIDLSASGSYGQLPNDEKQIVALDVYANRPEGGFQTANDVKTLFDRAVTTRTVIRQSLADVNHAASVDDILAQNRKFLTDVIAALEEAEKIPDFTVESGSKISDTLTQYRALVADYDGLTDQQKRLVSSAIQGQSFASYPALIQAFSAAVKQAALLIAINEAPEFNTMKSLLEKNAQDLGIDVSAGSDYMKLLGDTAGHPPNYDNQLNVAKDVLDNKPAGGYTNVNDVKTVFNQSVNVRTLFLQELNRVQTATSAGDLSDASYITDVITALEDAMATPNLKMLSGTKIDDLLLRMKKDMIAYNALSQEAQAAVNQAIAGHAYGTYNELLAAFEQAIETNTHA</sequence>
<accession>A0AAV4LCW4</accession>
<dbReference type="EMBL" id="BOQE01000001">
    <property type="protein sequence ID" value="GIM45636.1"/>
    <property type="molecule type" value="Genomic_DNA"/>
</dbReference>
<keyword evidence="4" id="KW-1185">Reference proteome</keyword>
<evidence type="ECO:0000259" key="2">
    <source>
        <dbReference type="PROSITE" id="PS51272"/>
    </source>
</evidence>
<dbReference type="PANTHER" id="PTHR43308:SF1">
    <property type="entry name" value="OUTER MEMBRANE PROTEIN ALPHA"/>
    <property type="match status" value="1"/>
</dbReference>
<evidence type="ECO:0000256" key="1">
    <source>
        <dbReference type="SAM" id="SignalP"/>
    </source>
</evidence>
<feature type="domain" description="SLH" evidence="2">
    <location>
        <begin position="33"/>
        <end position="93"/>
    </location>
</feature>